<feature type="domain" description="Cadherin" evidence="10">
    <location>
        <begin position="1539"/>
        <end position="1643"/>
    </location>
</feature>
<name>A0ABM0MCS3_SACKO</name>
<evidence type="ECO:0000259" key="10">
    <source>
        <dbReference type="PROSITE" id="PS50268"/>
    </source>
</evidence>
<reference evidence="12" key="1">
    <citation type="submission" date="2025-08" db="UniProtKB">
        <authorList>
            <consortium name="RefSeq"/>
        </authorList>
    </citation>
    <scope>IDENTIFICATION</scope>
    <source>
        <tissue evidence="12">Testes</tissue>
    </source>
</reference>
<dbReference type="Pfam" id="PF00028">
    <property type="entry name" value="Cadherin"/>
    <property type="match status" value="16"/>
</dbReference>
<feature type="domain" description="Cadherin" evidence="10">
    <location>
        <begin position="1434"/>
        <end position="1538"/>
    </location>
</feature>
<dbReference type="PROSITE" id="PS50268">
    <property type="entry name" value="CADHERIN_2"/>
    <property type="match status" value="18"/>
</dbReference>
<feature type="domain" description="Cadherin" evidence="10">
    <location>
        <begin position="1749"/>
        <end position="1855"/>
    </location>
</feature>
<feature type="domain" description="Cadherin" evidence="10">
    <location>
        <begin position="671"/>
        <end position="779"/>
    </location>
</feature>
<dbReference type="InterPro" id="IPR020894">
    <property type="entry name" value="Cadherin_CS"/>
</dbReference>
<dbReference type="PANTHER" id="PTHR24025:SF23">
    <property type="entry name" value="NEURAL-CADHERIN"/>
    <property type="match status" value="1"/>
</dbReference>
<dbReference type="GeneID" id="100376423"/>
<feature type="domain" description="Cadherin" evidence="10">
    <location>
        <begin position="780"/>
        <end position="889"/>
    </location>
</feature>
<evidence type="ECO:0000313" key="12">
    <source>
        <dbReference type="RefSeq" id="XP_006817814.1"/>
    </source>
</evidence>
<evidence type="ECO:0000256" key="3">
    <source>
        <dbReference type="ARBA" id="ARBA00022737"/>
    </source>
</evidence>
<keyword evidence="6 9" id="KW-1133">Transmembrane helix</keyword>
<feature type="domain" description="Cadherin" evidence="10">
    <location>
        <begin position="1004"/>
        <end position="1112"/>
    </location>
</feature>
<dbReference type="Gene3D" id="2.60.40.60">
    <property type="entry name" value="Cadherins"/>
    <property type="match status" value="18"/>
</dbReference>
<feature type="domain" description="Cadherin" evidence="10">
    <location>
        <begin position="437"/>
        <end position="549"/>
    </location>
</feature>
<evidence type="ECO:0000256" key="7">
    <source>
        <dbReference type="ARBA" id="ARBA00023136"/>
    </source>
</evidence>
<dbReference type="PROSITE" id="PS00232">
    <property type="entry name" value="CADHERIN_1"/>
    <property type="match status" value="7"/>
</dbReference>
<feature type="domain" description="Cadherin" evidence="10">
    <location>
        <begin position="1328"/>
        <end position="1433"/>
    </location>
</feature>
<comment type="subcellular location">
    <subcellularLocation>
        <location evidence="1">Membrane</location>
    </subcellularLocation>
</comment>
<keyword evidence="5" id="KW-0130">Cell adhesion</keyword>
<feature type="domain" description="Cadherin" evidence="10">
    <location>
        <begin position="1644"/>
        <end position="1748"/>
    </location>
</feature>
<evidence type="ECO:0000256" key="6">
    <source>
        <dbReference type="ARBA" id="ARBA00022989"/>
    </source>
</evidence>
<dbReference type="PANTHER" id="PTHR24025">
    <property type="entry name" value="DESMOGLEIN FAMILY MEMBER"/>
    <property type="match status" value="1"/>
</dbReference>
<evidence type="ECO:0000256" key="2">
    <source>
        <dbReference type="ARBA" id="ARBA00022692"/>
    </source>
</evidence>
<feature type="domain" description="Cadherin" evidence="10">
    <location>
        <begin position="1856"/>
        <end position="1960"/>
    </location>
</feature>
<dbReference type="InterPro" id="IPR002126">
    <property type="entry name" value="Cadherin-like_dom"/>
</dbReference>
<feature type="domain" description="Cadherin" evidence="10">
    <location>
        <begin position="329"/>
        <end position="435"/>
    </location>
</feature>
<gene>
    <name evidence="12" type="primary">LOC100376423</name>
</gene>
<accession>A0ABM0MCS3</accession>
<evidence type="ECO:0000256" key="8">
    <source>
        <dbReference type="PROSITE-ProRule" id="PRU00043"/>
    </source>
</evidence>
<dbReference type="InterPro" id="IPR050971">
    <property type="entry name" value="Cadherin-domain_protein"/>
</dbReference>
<dbReference type="SMART" id="SM00112">
    <property type="entry name" value="CA"/>
    <property type="match status" value="18"/>
</dbReference>
<dbReference type="RefSeq" id="XP_006817814.1">
    <property type="nucleotide sequence ID" value="XM_006817751.1"/>
</dbReference>
<evidence type="ECO:0000313" key="11">
    <source>
        <dbReference type="Proteomes" id="UP000694865"/>
    </source>
</evidence>
<keyword evidence="7 9" id="KW-0472">Membrane</keyword>
<keyword evidence="2 9" id="KW-0812">Transmembrane</keyword>
<feature type="domain" description="Cadherin" evidence="10">
    <location>
        <begin position="220"/>
        <end position="328"/>
    </location>
</feature>
<keyword evidence="4 8" id="KW-0106">Calcium</keyword>
<evidence type="ECO:0000256" key="5">
    <source>
        <dbReference type="ARBA" id="ARBA00022889"/>
    </source>
</evidence>
<keyword evidence="11" id="KW-1185">Reference proteome</keyword>
<evidence type="ECO:0000256" key="4">
    <source>
        <dbReference type="ARBA" id="ARBA00022837"/>
    </source>
</evidence>
<dbReference type="SUPFAM" id="SSF49313">
    <property type="entry name" value="Cadherin-like"/>
    <property type="match status" value="18"/>
</dbReference>
<keyword evidence="3" id="KW-0677">Repeat</keyword>
<feature type="domain" description="Cadherin" evidence="10">
    <location>
        <begin position="6"/>
        <end position="117"/>
    </location>
</feature>
<feature type="domain" description="Cadherin" evidence="10">
    <location>
        <begin position="890"/>
        <end position="1002"/>
    </location>
</feature>
<feature type="domain" description="Cadherin" evidence="10">
    <location>
        <begin position="114"/>
        <end position="219"/>
    </location>
</feature>
<protein>
    <submittedName>
        <fullName evidence="12">Protocadherin Fat 4-like</fullName>
    </submittedName>
</protein>
<evidence type="ECO:0000256" key="9">
    <source>
        <dbReference type="SAM" id="Phobius"/>
    </source>
</evidence>
<sequence length="2295" mass="254044">MTSPKFRIETNTGVIIVSDLLDYEETIMYTMTVTATDLSNTVPRDARISGADIVWYFCPETIDKPIDKPIDRKDKCWECRYCHYRESNKLSTIPQSVTVTINIEDENDNDPTCDPSVYTNSLSENDAVSTVAANLLCSDADSGDNSLLVYDIISSTDPNADFTVTATGVVETAKTLDFETTQAYSLHVEVSDSGTSGARTTTVQVGVAITPYNEAAPTFTAGLYSTTVSEYSSPGYDVMDIDCTDSDLGDDATMENIEYTLLTSTDYFSIDIESGLVEVKSSLDREATPSALEFIVQCKDTLTVPQQRSSTTTMTITVSDENDNTPVYDPVTYEYEVRENTPVNTVIGQLLVTDEDDPANTVITFTIVGSGNSDAVFAVDTNGEIRVNSVTNLNFEVTKHYTFLVRVQDGGSSPLSATATVEVDILPYNEHTPSFTDDGSYNFRIDEDAALALDVGQVIATDSDDSDYEDGRIVYSIIDGNDEDRFYIDSTSGWIKVKQSVDRESTDYYRLTIRGIDEGTIPHALYSDAIVDIYIDDVNDNVPFCDPTIYATQLYENVGSSVTVAIVLCSDEDDGVNEQLNYAITSGDNPSTNRFSISPSGIITTAISSPFDYEDTKEWDLVVQESLNRELYPSYSLEIYCIDSAGVSSLTATDIVIVTIDDYNDNEPYINPNIFAEEVYENVGDGSTLITNVYSYTTDSDIGVNAMFNFELDVSSNTNADFSIDASSGEITMPGGLDIETTEYYSLVVYVNDLGTPSLTSTATINIRVIQVNEFTPVWQSALYVRYVREDSDHGYSFLQVVATDDDAYEDGEIVYSLVSGSDNGLQKFHIDALSGDVEVKAALDREVYDEYTLTARATDQATTPVGPKYADVTITVYVEDANDNYPIFTPTVYNAEWLEDTQIGTTLVTLACSDNDLGVNSDLSYQITAGNDEGKFTLESTGSGVRILLQQILDIENTAQYTLTVTAYDSGVDGVGNSLALSGDAMVTINVLPVNEYTPYFNPASYSTINVEERTTIDTVVGQVFAADGDIGDYHAFLRFSIASGNEENKWAIDEVTGEIRIAASLDRETTDTYNLVIQVSDNIEGASVIFTNTVDYNILVDDNNDNPPVFTPQTYSIDVLEGALPETAIVTLTTTDADLTANSVHTFTIESGNIDNVFRLDNNILKIDKKLDHEVLDLYKLTIRAHNLGDASSELTADATVTVNVLSENEYTPKFDHETFTVFISEDVILGTKVFDANATDLDKGRHGVLSYYVIDGNEYGGSQFLCNRYTGMVRVGAFLDRERNDTHYLNITVMDDGINENDTFVDFMLLTVVIEDVNDNYPLFPSDLNEIYVDENVPSGYHFFTVQATDADIDENSEISYAIVGGDGWAAFSIDPPSGKIRTAISTLDRERKERYYLMITATDGGTPALSTLKGLIVWVNDLNDNDPMFTPNVYVVNVRENLPNDTVIYQVRASDADIDNNALLSFAIINGDDIPSKFAINDDGEVSLVVSPDREDQETYILTLEVSDNGTVTRTDTASFTVNFIDENDNAPVFSSDPYHIDIEESVAIGTTILHVQSTDADKDINRLISYRIVSGNQAGSFRIDQALGYVITDKLLDRESIATYNITIEAYDAGYEPQSTNVTLYINLIDVNDNFAQFDSYNYTFTVYEDILVGGYIGNISAFDVDNGTNSQLRYTIVSGDYGHFTLHDVTGYLYAGDGFDRELISQYILVIKVIDLGQKIMMQNTVVTRVILEDVNDNNPVYTQSEYAIDIDENLETGTSVLTVVATDIDINENSLLNYAIDTDDTLGLDHFQIDASTGEITINEPTDREANEIIEFHVIASDNGVPVLTSTTLVVVTNLDLNDNKPIFDPSYYVARIPNDYGKTDVLLVVVATDADLDTNAEFQFSLVEYTDVFQMDIFTGELTYLTTASLLLDTYKTHVIARDSGEPSLTSDLATIRVDTFDKEGYSVDIQFGTSCSTFESLKAEFISQTSSLFSPGFIGVWDTRCLTRTATTSLRRRLLVTEDYTIISIYGMRTQETETIDGIDSEADFLTREEILRVLSAEAQGGDPSNVLLTTAFDIFEIEQINPTIPYPEDPTPWYTEWWGILTICLAALIIIILMCLIIIVCIKRQGQKKEHRLPANHPRYNEPQAWVTTRQLEKSKNQPPKKTDVSYIKNTKANANNPLLLPRPTNTARKAAFEPRTNVKKINTPREAEKNAVKTPRRHIRSSQLETLAHGEPIENDVLFDGKAVDPVTGRMYVYNTKTGVKRWADNSNINKTYSREGNLNNTRHSTSHGYPRTVNDAWSF</sequence>
<feature type="domain" description="Cadherin" evidence="10">
    <location>
        <begin position="546"/>
        <end position="670"/>
    </location>
</feature>
<organism evidence="11 12">
    <name type="scientific">Saccoglossus kowalevskii</name>
    <name type="common">Acorn worm</name>
    <dbReference type="NCBI Taxonomy" id="10224"/>
    <lineage>
        <taxon>Eukaryota</taxon>
        <taxon>Metazoa</taxon>
        <taxon>Hemichordata</taxon>
        <taxon>Enteropneusta</taxon>
        <taxon>Harrimaniidae</taxon>
        <taxon>Saccoglossus</taxon>
    </lineage>
</organism>
<feature type="transmembrane region" description="Helical" evidence="9">
    <location>
        <begin position="2091"/>
        <end position="2116"/>
    </location>
</feature>
<feature type="domain" description="Cadherin" evidence="10">
    <location>
        <begin position="1218"/>
        <end position="1327"/>
    </location>
</feature>
<dbReference type="PRINTS" id="PR00205">
    <property type="entry name" value="CADHERIN"/>
</dbReference>
<dbReference type="CDD" id="cd11304">
    <property type="entry name" value="Cadherin_repeat"/>
    <property type="match status" value="18"/>
</dbReference>
<proteinExistence type="predicted"/>
<evidence type="ECO:0000256" key="1">
    <source>
        <dbReference type="ARBA" id="ARBA00004370"/>
    </source>
</evidence>
<dbReference type="Proteomes" id="UP000694865">
    <property type="component" value="Unplaced"/>
</dbReference>
<dbReference type="InterPro" id="IPR015919">
    <property type="entry name" value="Cadherin-like_sf"/>
</dbReference>
<feature type="domain" description="Cadherin" evidence="10">
    <location>
        <begin position="1113"/>
        <end position="1217"/>
    </location>
</feature>